<feature type="binding site" evidence="3">
    <location>
        <position position="130"/>
    </location>
    <ligand>
        <name>substrate</name>
    </ligand>
</feature>
<evidence type="ECO:0000256" key="4">
    <source>
        <dbReference type="PIRSR" id="PIRSR001238-3"/>
    </source>
</evidence>
<dbReference type="Gene3D" id="3.20.20.140">
    <property type="entry name" value="Metal-dependent hydrolases"/>
    <property type="match status" value="1"/>
</dbReference>
<evidence type="ECO:0000256" key="1">
    <source>
        <dbReference type="PIRNR" id="PIRNR001238"/>
    </source>
</evidence>
<dbReference type="GO" id="GO:0016810">
    <property type="term" value="F:hydrolase activity, acting on carbon-nitrogen (but not peptide) bonds"/>
    <property type="evidence" value="ECO:0007669"/>
    <property type="project" value="InterPro"/>
</dbReference>
<evidence type="ECO:0000259" key="6">
    <source>
        <dbReference type="Pfam" id="PF01979"/>
    </source>
</evidence>
<dbReference type="GO" id="GO:0046872">
    <property type="term" value="F:metal ion binding"/>
    <property type="evidence" value="ECO:0007669"/>
    <property type="project" value="UniProtKB-KW"/>
</dbReference>
<feature type="binding site" evidence="3">
    <location>
        <position position="287"/>
    </location>
    <ligand>
        <name>substrate</name>
    </ligand>
</feature>
<feature type="active site" description="Proton acceptor" evidence="2">
    <location>
        <position position="283"/>
    </location>
</feature>
<dbReference type="AlphaFoldDB" id="A0A7V7S8Q6"/>
<dbReference type="EMBL" id="WBPG01000014">
    <property type="protein sequence ID" value="KAB2443628.1"/>
    <property type="molecule type" value="Genomic_DNA"/>
</dbReference>
<keyword evidence="1 4" id="KW-0862">Zinc</keyword>
<dbReference type="GO" id="GO:0008798">
    <property type="term" value="F:beta-aspartyl-peptidase activity"/>
    <property type="evidence" value="ECO:0007669"/>
    <property type="project" value="InterPro"/>
</dbReference>
<feature type="binding site" evidence="3">
    <location>
        <position position="99"/>
    </location>
    <ligand>
        <name>substrate</name>
    </ligand>
</feature>
<feature type="binding site" evidence="4">
    <location>
        <position position="63"/>
    </location>
    <ligand>
        <name>Zn(2+)</name>
        <dbReference type="ChEBI" id="CHEBI:29105"/>
        <label>1</label>
        <note>catalytic</note>
    </ligand>
</feature>
<feature type="binding site" evidence="3">
    <location>
        <begin position="68"/>
        <end position="70"/>
    </location>
    <ligand>
        <name>substrate</name>
    </ligand>
</feature>
<feature type="binding site" evidence="4">
    <location>
        <position position="61"/>
    </location>
    <ligand>
        <name>Zn(2+)</name>
        <dbReference type="ChEBI" id="CHEBI:29105"/>
        <label>1</label>
        <note>catalytic</note>
    </ligand>
</feature>
<dbReference type="GO" id="GO:0008237">
    <property type="term" value="F:metallopeptidase activity"/>
    <property type="evidence" value="ECO:0007669"/>
    <property type="project" value="UniProtKB-KW"/>
</dbReference>
<dbReference type="InterPro" id="IPR006680">
    <property type="entry name" value="Amidohydro-rel"/>
</dbReference>
<proteinExistence type="inferred from homology"/>
<feature type="binding site" evidence="4">
    <location>
        <position position="194"/>
    </location>
    <ligand>
        <name>Zn(2+)</name>
        <dbReference type="ChEBI" id="CHEBI:29105"/>
        <label>2</label>
        <note>catalytic</note>
    </ligand>
</feature>
<feature type="binding site" description="via carbamate group" evidence="4">
    <location>
        <position position="155"/>
    </location>
    <ligand>
        <name>Zn(2+)</name>
        <dbReference type="ChEBI" id="CHEBI:29105"/>
        <label>2</label>
        <note>catalytic</note>
    </ligand>
</feature>
<evidence type="ECO:0000256" key="3">
    <source>
        <dbReference type="PIRSR" id="PIRSR001238-2"/>
    </source>
</evidence>
<dbReference type="PIRSF" id="PIRSF001238">
    <property type="entry name" value="IadA"/>
    <property type="match status" value="1"/>
</dbReference>
<comment type="caution">
    <text evidence="7">The sequence shown here is derived from an EMBL/GenBank/DDBJ whole genome shotgun (WGS) entry which is preliminary data.</text>
</comment>
<comment type="subcellular location">
    <subcellularLocation>
        <location evidence="1">Cytoplasm</location>
    </subcellularLocation>
</comment>
<dbReference type="GO" id="GO:0006508">
    <property type="term" value="P:proteolysis"/>
    <property type="evidence" value="ECO:0007669"/>
    <property type="project" value="UniProtKB-KW"/>
</dbReference>
<keyword evidence="1" id="KW-0645">Protease</keyword>
<dbReference type="InterPro" id="IPR011059">
    <property type="entry name" value="Metal-dep_hydrolase_composite"/>
</dbReference>
<feature type="binding site" description="via carbamate group" evidence="4">
    <location>
        <position position="155"/>
    </location>
    <ligand>
        <name>Zn(2+)</name>
        <dbReference type="ChEBI" id="CHEBI:29105"/>
        <label>1</label>
        <note>catalytic</note>
    </ligand>
</feature>
<evidence type="ECO:0000313" key="8">
    <source>
        <dbReference type="Proteomes" id="UP000470409"/>
    </source>
</evidence>
<feature type="binding site" evidence="4">
    <location>
        <position position="283"/>
    </location>
    <ligand>
        <name>Zn(2+)</name>
        <dbReference type="ChEBI" id="CHEBI:29105"/>
        <label>1</label>
        <note>catalytic</note>
    </ligand>
</feature>
<organism evidence="7 8">
    <name type="scientific">Bacillus luti</name>
    <dbReference type="NCBI Taxonomy" id="2026191"/>
    <lineage>
        <taxon>Bacteria</taxon>
        <taxon>Bacillati</taxon>
        <taxon>Bacillota</taxon>
        <taxon>Bacilli</taxon>
        <taxon>Bacillales</taxon>
        <taxon>Bacillaceae</taxon>
        <taxon>Bacillus</taxon>
        <taxon>Bacillus cereus group</taxon>
    </lineage>
</organism>
<feature type="binding site" evidence="4">
    <location>
        <position position="223"/>
    </location>
    <ligand>
        <name>Zn(2+)</name>
        <dbReference type="ChEBI" id="CHEBI:29105"/>
        <label>2</label>
        <note>catalytic</note>
    </ligand>
</feature>
<gene>
    <name evidence="7" type="ORF">F8163_11220</name>
</gene>
<evidence type="ECO:0000256" key="2">
    <source>
        <dbReference type="PIRSR" id="PIRSR001238-1"/>
    </source>
</evidence>
<dbReference type="InterPro" id="IPR050378">
    <property type="entry name" value="Metallo-dep_Hydrolases_sf"/>
</dbReference>
<dbReference type="Proteomes" id="UP000470409">
    <property type="component" value="Unassembled WGS sequence"/>
</dbReference>
<dbReference type="InterPro" id="IPR010229">
    <property type="entry name" value="Pept_M38_dipep"/>
</dbReference>
<comment type="PTM">
    <text evidence="1">Carboxylation allows a single lysine to coordinate two zinc ions.</text>
</comment>
<dbReference type="EC" id="3.4.19.-" evidence="1"/>
<comment type="PTM">
    <text evidence="5">Carbamylation allows a single lysine to coordinate two zinc ions.</text>
</comment>
<comment type="function">
    <text evidence="1">Catalyzes the hydrolytic cleavage of a subset of L-isoaspartyl (L-beta-aspartyl) dipeptides. Used to degrade proteins damaged by L-isoaspartyl residues formation.</text>
</comment>
<dbReference type="SUPFAM" id="SSF51556">
    <property type="entry name" value="Metallo-dependent hydrolases"/>
    <property type="match status" value="1"/>
</dbReference>
<keyword evidence="1 4" id="KW-0479">Metal-binding</keyword>
<protein>
    <recommendedName>
        <fullName evidence="1">Isoaspartyl dipeptidase</fullName>
        <ecNumber evidence="1">3.4.19.-</ecNumber>
    </recommendedName>
</protein>
<sequence>MLLKLIKNTELYTPQYEGKKDILIANDRIVKIEDEINIIGVDIQMIEGANTKCIPGIVDRHVHITGGGGEGGFSSSTPEVQISTVVQQGITTVVGLLGTNDLARNTKNLLAKAKSLREEGLNAYILTGGYGYPPNTITGDVRDDIMFFGEVLGLKLAIEDHRSSYVTKEELKRLAAHVRVSSMLSKKPGFIHLHMGDGQGLYEMIYELIDETDLPISLFSPTHINRNVRLLDASIEFAKRGGLVDITSNINLMREGKTVTPSKVLMYLLNHGVDINRITISSDANGSMPVFDEGGQFIGLEVAGFEPTLHTLRELVNQEGLSLDKALRPFTINPAKGLGIGHERGVIVENGYADFVLLDEKLNVRDVFASGIPFVKDYEVIKKGMFE</sequence>
<dbReference type="NCBIfam" id="TIGR01975">
    <property type="entry name" value="isoAsp_dipep"/>
    <property type="match status" value="1"/>
</dbReference>
<comment type="cofactor">
    <cofactor evidence="1 4">
        <name>Zn(2+)</name>
        <dbReference type="ChEBI" id="CHEBI:29105"/>
    </cofactor>
    <text evidence="1 4">Binds 2 Zn(2+) ions per subunit.</text>
</comment>
<dbReference type="PANTHER" id="PTHR11647">
    <property type="entry name" value="HYDRANTOINASE/DIHYDROPYRIMIDINASE FAMILY MEMBER"/>
    <property type="match status" value="1"/>
</dbReference>
<feature type="binding site" evidence="3">
    <location>
        <position position="162"/>
    </location>
    <ligand>
        <name>substrate</name>
    </ligand>
</feature>
<dbReference type="InterPro" id="IPR032466">
    <property type="entry name" value="Metal_Hydrolase"/>
</dbReference>
<dbReference type="RefSeq" id="WP_151625892.1">
    <property type="nucleotide sequence ID" value="NZ_WBPG01000014.1"/>
</dbReference>
<keyword evidence="1 7" id="KW-0378">Hydrolase</keyword>
<keyword evidence="1" id="KW-0482">Metalloprotease</keyword>
<dbReference type="GO" id="GO:0005737">
    <property type="term" value="C:cytoplasm"/>
    <property type="evidence" value="ECO:0007669"/>
    <property type="project" value="UniProtKB-SubCell"/>
</dbReference>
<feature type="modified residue" description="N6-carboxylysine" evidence="5">
    <location>
        <position position="155"/>
    </location>
</feature>
<evidence type="ECO:0000313" key="7">
    <source>
        <dbReference type="EMBL" id="KAB2443628.1"/>
    </source>
</evidence>
<feature type="binding site" evidence="3">
    <location>
        <position position="226"/>
    </location>
    <ligand>
        <name>substrate</name>
    </ligand>
</feature>
<comment type="similarity">
    <text evidence="1">Belongs to the peptidase M38 family.</text>
</comment>
<accession>A0A7V7S8Q6</accession>
<dbReference type="Gene3D" id="2.30.40.10">
    <property type="entry name" value="Urease, subunit C, domain 1"/>
    <property type="match status" value="1"/>
</dbReference>
<name>A0A7V7S8Q6_9BACI</name>
<feature type="domain" description="Amidohydrolase-related" evidence="6">
    <location>
        <begin position="54"/>
        <end position="371"/>
    </location>
</feature>
<dbReference type="Pfam" id="PF01979">
    <property type="entry name" value="Amidohydro_1"/>
    <property type="match status" value="1"/>
</dbReference>
<evidence type="ECO:0000256" key="5">
    <source>
        <dbReference type="PIRSR" id="PIRSR001238-50"/>
    </source>
</evidence>
<dbReference type="PANTHER" id="PTHR11647:SF1">
    <property type="entry name" value="COLLAPSIN RESPONSE MEDIATOR PROTEIN"/>
    <property type="match status" value="1"/>
</dbReference>
<reference evidence="7 8" key="1">
    <citation type="submission" date="2019-10" db="EMBL/GenBank/DDBJ databases">
        <title>Bacillus from the desert of Cuatro Cinegas, Coahuila.</title>
        <authorList>
            <person name="Olmedo-Alvarez G."/>
            <person name="Saldana S."/>
            <person name="Barcelo D."/>
        </authorList>
    </citation>
    <scope>NUCLEOTIDE SEQUENCE [LARGE SCALE GENOMIC DNA]</scope>
    <source>
        <strain evidence="7 8">CH155b_5T</strain>
    </source>
</reference>
<dbReference type="SUPFAM" id="SSF51338">
    <property type="entry name" value="Composite domain of metallo-dependent hydrolases"/>
    <property type="match status" value="1"/>
</dbReference>